<dbReference type="GO" id="GO:0019706">
    <property type="term" value="F:protein-cysteine S-palmitoyltransferase activity"/>
    <property type="evidence" value="ECO:0007669"/>
    <property type="project" value="UniProtKB-EC"/>
</dbReference>
<keyword evidence="6 7" id="KW-0012">Acyltransferase</keyword>
<keyword evidence="5 7" id="KW-0472">Membrane</keyword>
<reference evidence="10" key="1">
    <citation type="submission" date="2007-07" db="EMBL/GenBank/DDBJ databases">
        <title>PCAP assembly of the Caenorhabditis remanei genome.</title>
        <authorList>
            <consortium name="The Caenorhabditis remanei Sequencing Consortium"/>
            <person name="Wilson R.K."/>
        </authorList>
    </citation>
    <scope>NUCLEOTIDE SEQUENCE [LARGE SCALE GENOMIC DNA]</scope>
    <source>
        <strain evidence="10">PB4641</strain>
    </source>
</reference>
<evidence type="ECO:0000256" key="7">
    <source>
        <dbReference type="RuleBase" id="RU079119"/>
    </source>
</evidence>
<dbReference type="AlphaFoldDB" id="E3LMK6"/>
<keyword evidence="11" id="KW-1185">Reference proteome</keyword>
<comment type="domain">
    <text evidence="7">The DHHC domain is required for palmitoyltransferase activity.</text>
</comment>
<dbReference type="eggNOG" id="KOG1311">
    <property type="taxonomic scope" value="Eukaryota"/>
</dbReference>
<dbReference type="Pfam" id="PF01529">
    <property type="entry name" value="DHHC"/>
    <property type="match status" value="1"/>
</dbReference>
<dbReference type="HOGENOM" id="CLU_020283_1_1_1"/>
<feature type="transmembrane region" description="Helical" evidence="7">
    <location>
        <begin position="51"/>
        <end position="68"/>
    </location>
</feature>
<evidence type="ECO:0000256" key="2">
    <source>
        <dbReference type="ARBA" id="ARBA00022679"/>
    </source>
</evidence>
<sequence>MSNPIRNPKWKELKSGAIPILYALIYIQVIYMTVYEPASDELKEKIRRDSLFFLIHFILWFTLISDFVRKPYTAEIGKHVIVNSFCTICEVQTYRETKHCKRCNFCIDEFDHHCVWLNNCIGGKNYRPFVGLVVCVNLFSIYSCILSVFLFIWWVSKDQNDLAKYIREGADWRMILWVVSLITTIVVYLILVVTTLHLLHFHFKLFQVGQTTYRYMTNRKRGAKVGAISHVSPTHSHTHRQDGDPIEGDEEDVQMDEIRNPPTSPENSEFDEEQRITVTVEPPTPTPNGSTVSSASYSNHGYVETEGR</sequence>
<gene>
    <name evidence="10" type="ORF">CRE_28148</name>
</gene>
<dbReference type="FunCoup" id="E3LMK6">
    <property type="interactions" value="101"/>
</dbReference>
<dbReference type="GO" id="GO:0006612">
    <property type="term" value="P:protein targeting to membrane"/>
    <property type="evidence" value="ECO:0007669"/>
    <property type="project" value="TreeGrafter"/>
</dbReference>
<keyword evidence="3 7" id="KW-0812">Transmembrane</keyword>
<dbReference type="GO" id="GO:0016020">
    <property type="term" value="C:membrane"/>
    <property type="evidence" value="ECO:0007669"/>
    <property type="project" value="UniProtKB-SubCell"/>
</dbReference>
<feature type="transmembrane region" description="Helical" evidence="7">
    <location>
        <begin position="12"/>
        <end position="31"/>
    </location>
</feature>
<evidence type="ECO:0000256" key="4">
    <source>
        <dbReference type="ARBA" id="ARBA00022989"/>
    </source>
</evidence>
<dbReference type="PANTHER" id="PTHR22883">
    <property type="entry name" value="ZINC FINGER DHHC DOMAIN CONTAINING PROTEIN"/>
    <property type="match status" value="1"/>
</dbReference>
<evidence type="ECO:0000256" key="6">
    <source>
        <dbReference type="ARBA" id="ARBA00023315"/>
    </source>
</evidence>
<dbReference type="PROSITE" id="PS50216">
    <property type="entry name" value="DHHC"/>
    <property type="match status" value="1"/>
</dbReference>
<dbReference type="PANTHER" id="PTHR22883:SF203">
    <property type="entry name" value="PALMITOYLTRANSFERASE"/>
    <property type="match status" value="1"/>
</dbReference>
<feature type="compositionally biased region" description="Acidic residues" evidence="8">
    <location>
        <begin position="244"/>
        <end position="255"/>
    </location>
</feature>
<dbReference type="OrthoDB" id="331948at2759"/>
<comment type="similarity">
    <text evidence="7">Belongs to the DHHC palmitoyltransferase family.</text>
</comment>
<dbReference type="EC" id="2.3.1.225" evidence="7"/>
<dbReference type="GO" id="GO:0005794">
    <property type="term" value="C:Golgi apparatus"/>
    <property type="evidence" value="ECO:0007669"/>
    <property type="project" value="TreeGrafter"/>
</dbReference>
<protein>
    <recommendedName>
        <fullName evidence="7">Palmitoyltransferase</fullName>
        <ecNumber evidence="7">2.3.1.225</ecNumber>
    </recommendedName>
</protein>
<dbReference type="InterPro" id="IPR001594">
    <property type="entry name" value="Palmitoyltrfase_DHHC"/>
</dbReference>
<accession>E3LMK6</accession>
<dbReference type="GO" id="GO:0005783">
    <property type="term" value="C:endoplasmic reticulum"/>
    <property type="evidence" value="ECO:0007669"/>
    <property type="project" value="TreeGrafter"/>
</dbReference>
<feature type="transmembrane region" description="Helical" evidence="7">
    <location>
        <begin position="129"/>
        <end position="154"/>
    </location>
</feature>
<dbReference type="InterPro" id="IPR039859">
    <property type="entry name" value="PFA4/ZDH16/20/ERF2-like"/>
</dbReference>
<dbReference type="InParanoid" id="E3LMK6"/>
<comment type="subcellular location">
    <subcellularLocation>
        <location evidence="1">Membrane</location>
        <topology evidence="1">Multi-pass membrane protein</topology>
    </subcellularLocation>
</comment>
<name>E3LMK6_CAERE</name>
<feature type="domain" description="Palmitoyltransferase DHHC" evidence="9">
    <location>
        <begin position="83"/>
        <end position="218"/>
    </location>
</feature>
<dbReference type="OMA" id="TTYRYMT"/>
<organism evidence="11">
    <name type="scientific">Caenorhabditis remanei</name>
    <name type="common">Caenorhabditis vulgaris</name>
    <dbReference type="NCBI Taxonomy" id="31234"/>
    <lineage>
        <taxon>Eukaryota</taxon>
        <taxon>Metazoa</taxon>
        <taxon>Ecdysozoa</taxon>
        <taxon>Nematoda</taxon>
        <taxon>Chromadorea</taxon>
        <taxon>Rhabditida</taxon>
        <taxon>Rhabditina</taxon>
        <taxon>Rhabditomorpha</taxon>
        <taxon>Rhabditoidea</taxon>
        <taxon>Rhabditidae</taxon>
        <taxon>Peloderinae</taxon>
        <taxon>Caenorhabditis</taxon>
    </lineage>
</organism>
<dbReference type="EMBL" id="DS268411">
    <property type="protein sequence ID" value="EFP03211.1"/>
    <property type="molecule type" value="Genomic_DNA"/>
</dbReference>
<keyword evidence="2 7" id="KW-0808">Transferase</keyword>
<keyword evidence="4 7" id="KW-1133">Transmembrane helix</keyword>
<evidence type="ECO:0000313" key="11">
    <source>
        <dbReference type="Proteomes" id="UP000008281"/>
    </source>
</evidence>
<dbReference type="STRING" id="31234.E3LMK6"/>
<evidence type="ECO:0000256" key="1">
    <source>
        <dbReference type="ARBA" id="ARBA00004141"/>
    </source>
</evidence>
<evidence type="ECO:0000256" key="8">
    <source>
        <dbReference type="SAM" id="MobiDB-lite"/>
    </source>
</evidence>
<dbReference type="Proteomes" id="UP000008281">
    <property type="component" value="Unassembled WGS sequence"/>
</dbReference>
<comment type="catalytic activity">
    <reaction evidence="7">
        <text>L-cysteinyl-[protein] + hexadecanoyl-CoA = S-hexadecanoyl-L-cysteinyl-[protein] + CoA</text>
        <dbReference type="Rhea" id="RHEA:36683"/>
        <dbReference type="Rhea" id="RHEA-COMP:10131"/>
        <dbReference type="Rhea" id="RHEA-COMP:11032"/>
        <dbReference type="ChEBI" id="CHEBI:29950"/>
        <dbReference type="ChEBI" id="CHEBI:57287"/>
        <dbReference type="ChEBI" id="CHEBI:57379"/>
        <dbReference type="ChEBI" id="CHEBI:74151"/>
        <dbReference type="EC" id="2.3.1.225"/>
    </reaction>
</comment>
<feature type="transmembrane region" description="Helical" evidence="7">
    <location>
        <begin position="174"/>
        <end position="199"/>
    </location>
</feature>
<evidence type="ECO:0000256" key="3">
    <source>
        <dbReference type="ARBA" id="ARBA00022692"/>
    </source>
</evidence>
<proteinExistence type="inferred from homology"/>
<evidence type="ECO:0000256" key="5">
    <source>
        <dbReference type="ARBA" id="ARBA00023136"/>
    </source>
</evidence>
<feature type="region of interest" description="Disordered" evidence="8">
    <location>
        <begin position="232"/>
        <end position="308"/>
    </location>
</feature>
<evidence type="ECO:0000259" key="9">
    <source>
        <dbReference type="Pfam" id="PF01529"/>
    </source>
</evidence>
<feature type="compositionally biased region" description="Polar residues" evidence="8">
    <location>
        <begin position="288"/>
        <end position="299"/>
    </location>
</feature>
<evidence type="ECO:0000313" key="10">
    <source>
        <dbReference type="EMBL" id="EFP03211.1"/>
    </source>
</evidence>